<comment type="caution">
    <text evidence="7">The sequence shown here is derived from an EMBL/GenBank/DDBJ whole genome shotgun (WGS) entry which is preliminary data.</text>
</comment>
<dbReference type="GO" id="GO:0016020">
    <property type="term" value="C:membrane"/>
    <property type="evidence" value="ECO:0007669"/>
    <property type="project" value="InterPro"/>
</dbReference>
<gene>
    <name evidence="7" type="ORF">Bccel_4453</name>
</gene>
<dbReference type="PANTHER" id="PTHR46847">
    <property type="entry name" value="D-ALLOSE-BINDING PERIPLASMIC PROTEIN-RELATED"/>
    <property type="match status" value="1"/>
</dbReference>
<organism evidence="7 8">
    <name type="scientific">Pseudobacteroides cellulosolvens ATCC 35603 = DSM 2933</name>
    <dbReference type="NCBI Taxonomy" id="398512"/>
    <lineage>
        <taxon>Bacteria</taxon>
        <taxon>Bacillati</taxon>
        <taxon>Bacillota</taxon>
        <taxon>Clostridia</taxon>
        <taxon>Eubacteriales</taxon>
        <taxon>Oscillospiraceae</taxon>
        <taxon>Pseudobacteroides</taxon>
    </lineage>
</organism>
<evidence type="ECO:0000256" key="5">
    <source>
        <dbReference type="SAM" id="Phobius"/>
    </source>
</evidence>
<accession>A0A0L6JTX5</accession>
<evidence type="ECO:0000256" key="4">
    <source>
        <dbReference type="PROSITE-ProRule" id="PRU00284"/>
    </source>
</evidence>
<comment type="subcellular location">
    <subcellularLocation>
        <location evidence="1">Cell envelope</location>
    </subcellularLocation>
</comment>
<keyword evidence="8" id="KW-1185">Reference proteome</keyword>
<sequence length="721" mass="79518">MPETRKLRIKTKNRTRSIIIFLSVLIICVLLVLITSGFWIKDQEAYKRTQIICGLLALVLGGSLQILLLKFFKGIDIINYNAHLLSKGQLNTSDILVSKAKGLETLCIAFNDMKANLLSFTELTKTNIVTISDAIDKVSKSIESSFKGNEQIASSMGNVAAKAHEQLKTVKDTLDSIYNVDERVHSIEASIASIENFVNSVVDSTNVGNKNLDDYNQQMNVITDNLSSTSGFIDHLNMELKEIYQLGALIINITDQLKMLAFNASIESARSGAAGKGFSVVADQMNKLSEETRKSITKINTLLNNVSASSNNVKTSIVSCIENYDVSKELFSSIKEAFDSIKNNTDILSSDTKKVYSEASVISGSTHEVREKGQDLFNSANKISSETQEVAAVTQEELAGTELISENILSLKNMLNGIERLVKRFKTAVTPVEAVSKKTLKIAFISPLDHEFWVGVKQGVMYAQKELAEKNAIIEYTGFTENSPEKIVKAFAEYLDKGCDGIVAPGFSEELVPLIDKASRKNIPVMIFNCDLATPSKKTAYFGPNINEAGTLAADFMIRALEGKGNVAIFRGSLSVSVHKARTEKIKERLKSKPQIKLVAETEASDNHDVVYDKVKKFLRENKNIDGIFTTGGGIAGAAKAIKELNLVGKTRIVCFDFNKEVFEFIKDDIIYAAIGQDAFGQGHDPIIYIYNYLVANEKPESDVIWTRTDVVDKHNVDDLI</sequence>
<dbReference type="Gene3D" id="1.10.287.950">
    <property type="entry name" value="Methyl-accepting chemotaxis protein"/>
    <property type="match status" value="1"/>
</dbReference>
<feature type="transmembrane region" description="Helical" evidence="5">
    <location>
        <begin position="52"/>
        <end position="72"/>
    </location>
</feature>
<feature type="domain" description="Methyl-accepting transducer" evidence="6">
    <location>
        <begin position="141"/>
        <end position="405"/>
    </location>
</feature>
<proteinExistence type="inferred from homology"/>
<dbReference type="AlphaFoldDB" id="A0A0L6JTX5"/>
<evidence type="ECO:0000256" key="1">
    <source>
        <dbReference type="ARBA" id="ARBA00004196"/>
    </source>
</evidence>
<comment type="similarity">
    <text evidence="2">Belongs to the bacterial solute-binding protein 2 family.</text>
</comment>
<dbReference type="SMART" id="SM00283">
    <property type="entry name" value="MA"/>
    <property type="match status" value="1"/>
</dbReference>
<evidence type="ECO:0000259" key="6">
    <source>
        <dbReference type="PROSITE" id="PS50111"/>
    </source>
</evidence>
<keyword evidence="3" id="KW-0732">Signal</keyword>
<keyword evidence="5" id="KW-0472">Membrane</keyword>
<dbReference type="GO" id="GO:0030313">
    <property type="term" value="C:cell envelope"/>
    <property type="evidence" value="ECO:0007669"/>
    <property type="project" value="UniProtKB-SubCell"/>
</dbReference>
<dbReference type="EMBL" id="LGTC01000001">
    <property type="protein sequence ID" value="KNY29179.1"/>
    <property type="molecule type" value="Genomic_DNA"/>
</dbReference>
<dbReference type="SUPFAM" id="SSF58104">
    <property type="entry name" value="Methyl-accepting chemotaxis protein (MCP) signaling domain"/>
    <property type="match status" value="1"/>
</dbReference>
<dbReference type="STRING" id="398512.Bccel_4453"/>
<dbReference type="GO" id="GO:0007165">
    <property type="term" value="P:signal transduction"/>
    <property type="evidence" value="ECO:0007669"/>
    <property type="project" value="UniProtKB-KW"/>
</dbReference>
<dbReference type="RefSeq" id="WP_036944866.1">
    <property type="nucleotide sequence ID" value="NZ_JQKC01000037.1"/>
</dbReference>
<dbReference type="Gene3D" id="3.40.50.2300">
    <property type="match status" value="2"/>
</dbReference>
<dbReference type="Pfam" id="PF13407">
    <property type="entry name" value="Peripla_BP_4"/>
    <property type="match status" value="1"/>
</dbReference>
<dbReference type="InterPro" id="IPR004089">
    <property type="entry name" value="MCPsignal_dom"/>
</dbReference>
<protein>
    <submittedName>
        <fullName evidence="7">Methyl-accepting chemotaxis sensory transducer</fullName>
    </submittedName>
</protein>
<dbReference type="Proteomes" id="UP000036923">
    <property type="component" value="Unassembled WGS sequence"/>
</dbReference>
<evidence type="ECO:0000313" key="8">
    <source>
        <dbReference type="Proteomes" id="UP000036923"/>
    </source>
</evidence>
<feature type="transmembrane region" description="Helical" evidence="5">
    <location>
        <begin position="18"/>
        <end position="40"/>
    </location>
</feature>
<dbReference type="eggNOG" id="COG1879">
    <property type="taxonomic scope" value="Bacteria"/>
</dbReference>
<dbReference type="InterPro" id="IPR028082">
    <property type="entry name" value="Peripla_BP_I"/>
</dbReference>
<dbReference type="OrthoDB" id="569491at2"/>
<dbReference type="GO" id="GO:0030246">
    <property type="term" value="F:carbohydrate binding"/>
    <property type="evidence" value="ECO:0007669"/>
    <property type="project" value="UniProtKB-ARBA"/>
</dbReference>
<dbReference type="Pfam" id="PF00015">
    <property type="entry name" value="MCPsignal"/>
    <property type="match status" value="1"/>
</dbReference>
<dbReference type="eggNOG" id="COG0840">
    <property type="taxonomic scope" value="Bacteria"/>
</dbReference>
<name>A0A0L6JTX5_9FIRM</name>
<keyword evidence="5" id="KW-1133">Transmembrane helix</keyword>
<dbReference type="PROSITE" id="PS50111">
    <property type="entry name" value="CHEMOTAXIS_TRANSDUC_2"/>
    <property type="match status" value="1"/>
</dbReference>
<keyword evidence="4" id="KW-0807">Transducer</keyword>
<dbReference type="InterPro" id="IPR025997">
    <property type="entry name" value="SBP_2_dom"/>
</dbReference>
<evidence type="ECO:0000256" key="2">
    <source>
        <dbReference type="ARBA" id="ARBA00007639"/>
    </source>
</evidence>
<evidence type="ECO:0000313" key="7">
    <source>
        <dbReference type="EMBL" id="KNY29179.1"/>
    </source>
</evidence>
<dbReference type="PANTHER" id="PTHR46847:SF1">
    <property type="entry name" value="D-ALLOSE-BINDING PERIPLASMIC PROTEIN-RELATED"/>
    <property type="match status" value="1"/>
</dbReference>
<keyword evidence="5" id="KW-0812">Transmembrane</keyword>
<dbReference type="PATRIC" id="fig|398512.5.peg.4663"/>
<reference evidence="8" key="1">
    <citation type="submission" date="2015-07" db="EMBL/GenBank/DDBJ databases">
        <title>Near-Complete Genome Sequence of the Cellulolytic Bacterium Bacteroides (Pseudobacteroides) cellulosolvens ATCC 35603.</title>
        <authorList>
            <person name="Dassa B."/>
            <person name="Utturkar S.M."/>
            <person name="Klingeman D.M."/>
            <person name="Hurt R.A."/>
            <person name="Keller M."/>
            <person name="Xu J."/>
            <person name="Reddy Y.H.K."/>
            <person name="Borovok I."/>
            <person name="Grinberg I.R."/>
            <person name="Lamed R."/>
            <person name="Zhivin O."/>
            <person name="Bayer E.A."/>
            <person name="Brown S.D."/>
        </authorList>
    </citation>
    <scope>NUCLEOTIDE SEQUENCE [LARGE SCALE GENOMIC DNA]</scope>
    <source>
        <strain evidence="8">DSM 2933</strain>
    </source>
</reference>
<evidence type="ECO:0000256" key="3">
    <source>
        <dbReference type="ARBA" id="ARBA00022729"/>
    </source>
</evidence>
<dbReference type="SUPFAM" id="SSF53822">
    <property type="entry name" value="Periplasmic binding protein-like I"/>
    <property type="match status" value="1"/>
</dbReference>